<dbReference type="InterPro" id="IPR001849">
    <property type="entry name" value="PH_domain"/>
</dbReference>
<keyword evidence="6" id="KW-0677">Repeat</keyword>
<dbReference type="SUPFAM" id="SSF52058">
    <property type="entry name" value="L domain-like"/>
    <property type="match status" value="1"/>
</dbReference>
<dbReference type="InterPro" id="IPR011047">
    <property type="entry name" value="Quinoprotein_ADH-like_sf"/>
</dbReference>
<evidence type="ECO:0000256" key="3">
    <source>
        <dbReference type="ARBA" id="ARBA00022527"/>
    </source>
</evidence>
<feature type="region of interest" description="Disordered" evidence="14">
    <location>
        <begin position="973"/>
        <end position="1000"/>
    </location>
</feature>
<dbReference type="InterPro" id="IPR017441">
    <property type="entry name" value="Protein_kinase_ATP_BS"/>
</dbReference>
<keyword evidence="3" id="KW-0723">Serine/threonine-protein kinase</keyword>
<evidence type="ECO:0000259" key="16">
    <source>
        <dbReference type="PROSITE" id="PS50011"/>
    </source>
</evidence>
<evidence type="ECO:0000256" key="6">
    <source>
        <dbReference type="ARBA" id="ARBA00022737"/>
    </source>
</evidence>
<dbReference type="Pfam" id="PF16095">
    <property type="entry name" value="COR-A"/>
    <property type="match status" value="1"/>
</dbReference>
<dbReference type="PROSITE" id="PS51450">
    <property type="entry name" value="LRR"/>
    <property type="match status" value="3"/>
</dbReference>
<sequence>MEVINNNNNNTKTFIKSLSLNQINLNHPPPIQDINNNNNNVIASKIEETEEHDGDVNANNNNFNKKKLDLSNSNIYYLDEILNNQVRDTFENDFKSISILNLDHNLLGVIPDAIKVLKSLESLSIRYNYIIDIPSWVPTHFTLLRKLDLSHNSISVVPNTFNQFSILESLNLSFNNLSFIHPNSFPANLITLDLSHNQFHEIELPPWFESLITLDISSNKLQFIGNLPYHLAKVSIDDNHLESIDHKVILRNKDHLSLRFNQSFSDIVLERIYQCWYTTDPVLDLSGMGMLSVPPVLGMLTHLTHLDLSGNCISVLPPELENLTELVRLDLSYNIMATLPLYIINYKKLETLELQGTIDTLVSPPKRVVESGIAEIKRYFQDLFLGDPSYRVKLMIVGQENVGKTSLVKCLKMKKKFAKGIDHLGPNVSTDGIDIEEIKFSLDIETSANQMNNHQQQHITISTQTTSIINTSAANHLLHQHHRNSSLHSTGTGTGTNSSATQINSTSGAVAVASHLTNNNNVNSNNNTNSGSNSTNSNKSNSMAETGSGNGNNSFLNPHSSSGTGSGNNHSHSSSASIHPTNNNNHMPPHTSSSSSNTVLLKDSSGNNSSSNSNSQTLTSQKITVSVWDCAGQELYYTTHQMFLTDSALYVVVWDLCKPEVNSRVEFWLHSIRSKAENAPILLIGTHLDDFNEHHTEQELDEILNNIYLKYFRKFRLKGICVVSCLSGAGFDNFQDLLKKTITELPLIKQPLPDLYLKLEKLIIKKRSTLSPPILTWSNYCSMVLSNLDFHDDIHLKVATKALVPLGILSFFDEPGLDNYIFLDPQWLTGVFSSIITTKHKFIKDGILKKSDLYQIWKPPNFLEDEGLHTLLINLLERFELMFNLEHANQQQQLLQQQQQQQQPQLNPSQSPSQSFSLNGSNNNWTKSNSNNTKSVSPMTTLRNKDKIAEALNGLNNGGLGNTSSNRSSVFIKKKTSAPTSPSTTRARSNSDYESGSASGILSPTLNSTIFSTIPEPIPENGSPTLGSHKLISSGENSIMNQKFIIPSQLTERRPQFDLLWPPHDQSRIEYNRWFQLSFTPSGLFSRLLIRLLISKEFEMKPVLYWRYGVVVESHAGKSALSTASALIEIHPNPFGGITTIKISVRADRRTGKGLAAKFLRLIVEITDTLCTSWYHLEAIQVVPCPHCVFKGKFNSTLFYLTDCEATASLGVWFLQCGDRKISLESFVPDVALSDFWGSGSKKFNYNQIQLFKHKKILVVKRGALFGDIQFDVKSPPPTSPSGAEPINQMLSPRIPGVSDLPIISKLLVVPQETLDSQIMPIEALFDNMSQTIIVTGNYKMGMPFYEVEYESPTMIGRGASGKIYKALLNGSQVAVKQLEVVGEDAPRIFSEFRKEIHVMSDLKHPNVVNLLGFTIQPFTMVMEYIECGDLHKFLHNPIGDVLNNNWPLILKLALDIAKGMDFLHSVTPPLLHRDLKSPNILLTMKDGNYHAKVGDFGLSSRMFIQALRHKLRNFPVGNITWVAPEILREEEYTVKSDVYAFGLILHELLTRKHPYKEFNYSMVSLLEEAIKNGLRPTIPNNYIQSSVVGHEYCSLIRDCWDGDVDRRPTFTKIVKRLRQIISRDSNNILVSDSPSGSLSLSSSFHNGKLDESSSPVFHSGNHEANASEEHFLLGGQLQMSLRSQSDSSINSLVWENRRVWGGCQEGALSIWNAENGKRIMYEERIHDGPIHCLALVDQEDVWSAGGVGKKASIRTWNCWRLNLDDQPRFKSDLINKKGRGHNTFGRKSWAQRWFVLDRKTKTFNYYSTKQADKAPNCTLLLEGATIEQIPGSPLKITLTAIKPEPRTMELEFKNESEKNQWVTALNRIINQNIPLSEILLANYIKSDRDYISNLLVSPNGQYIWVSFKHSGKILVYSKKLKLVEEINIDDFESPDASLWKGTDKMICHHNFIWLTGDNLLAQIDINSFQVVNVHCQYSQPILSIASVDQSVWVSCQDSSISIWDGVSGTIVRRIETSSQITKLLQFGGFVWACCFGNIQIFCPVTQTLKKQIDCKQHPNSIKELIKVFQQTVWSCCGSNNVCIWS</sequence>
<dbReference type="InterPro" id="IPR032171">
    <property type="entry name" value="COR-A"/>
</dbReference>
<dbReference type="EMBL" id="AJWJ01000735">
    <property type="protein sequence ID" value="KAF2069141.1"/>
    <property type="molecule type" value="Genomic_DNA"/>
</dbReference>
<feature type="region of interest" description="Disordered" evidence="14">
    <location>
        <begin position="894"/>
        <end position="939"/>
    </location>
</feature>
<dbReference type="InterPro" id="IPR001611">
    <property type="entry name" value="Leu-rich_rpt"/>
</dbReference>
<evidence type="ECO:0000256" key="2">
    <source>
        <dbReference type="ARBA" id="ARBA00012513"/>
    </source>
</evidence>
<evidence type="ECO:0000256" key="5">
    <source>
        <dbReference type="ARBA" id="ARBA00022679"/>
    </source>
</evidence>
<feature type="compositionally biased region" description="Low complexity" evidence="14">
    <location>
        <begin position="977"/>
        <end position="988"/>
    </location>
</feature>
<dbReference type="InterPro" id="IPR011009">
    <property type="entry name" value="Kinase-like_dom_sf"/>
</dbReference>
<dbReference type="InterPro" id="IPR008271">
    <property type="entry name" value="Ser/Thr_kinase_AS"/>
</dbReference>
<feature type="compositionally biased region" description="Polar residues" evidence="14">
    <location>
        <begin position="990"/>
        <end position="1000"/>
    </location>
</feature>
<dbReference type="Pfam" id="PF07714">
    <property type="entry name" value="PK_Tyr_Ser-Thr"/>
    <property type="match status" value="1"/>
</dbReference>
<dbReference type="InterPro" id="IPR051681">
    <property type="entry name" value="Ser/Thr_Kinases-Pseudokinases"/>
</dbReference>
<feature type="domain" description="PH" evidence="15">
    <location>
        <begin position="1768"/>
        <end position="1871"/>
    </location>
</feature>
<evidence type="ECO:0000256" key="10">
    <source>
        <dbReference type="ARBA" id="ARBA00023134"/>
    </source>
</evidence>
<evidence type="ECO:0000256" key="7">
    <source>
        <dbReference type="ARBA" id="ARBA00022741"/>
    </source>
</evidence>
<name>A0A8J4PMN8_9MYCE</name>
<evidence type="ECO:0000256" key="13">
    <source>
        <dbReference type="PROSITE-ProRule" id="PRU10141"/>
    </source>
</evidence>
<keyword evidence="8" id="KW-0418">Kinase</keyword>
<dbReference type="PROSITE" id="PS00107">
    <property type="entry name" value="PROTEIN_KINASE_ATP"/>
    <property type="match status" value="1"/>
</dbReference>
<dbReference type="InterPro" id="IPR057263">
    <property type="entry name" value="COR-B"/>
</dbReference>
<dbReference type="Gene3D" id="1.10.510.10">
    <property type="entry name" value="Transferase(Phosphotransferase) domain 1"/>
    <property type="match status" value="1"/>
</dbReference>
<dbReference type="Pfam" id="PF25497">
    <property type="entry name" value="COR-B"/>
    <property type="match status" value="1"/>
</dbReference>
<dbReference type="Proteomes" id="UP000695562">
    <property type="component" value="Unassembled WGS sequence"/>
</dbReference>
<dbReference type="PROSITE" id="PS50011">
    <property type="entry name" value="PROTEIN_KINASE_DOM"/>
    <property type="match status" value="1"/>
</dbReference>
<dbReference type="InterPro" id="IPR032675">
    <property type="entry name" value="LRR_dom_sf"/>
</dbReference>
<evidence type="ECO:0000256" key="9">
    <source>
        <dbReference type="ARBA" id="ARBA00022840"/>
    </source>
</evidence>
<feature type="compositionally biased region" description="Polar residues" evidence="14">
    <location>
        <begin position="543"/>
        <end position="556"/>
    </location>
</feature>
<feature type="compositionally biased region" description="Low complexity" evidence="14">
    <location>
        <begin position="557"/>
        <end position="615"/>
    </location>
</feature>
<dbReference type="GO" id="GO:0005524">
    <property type="term" value="F:ATP binding"/>
    <property type="evidence" value="ECO:0007669"/>
    <property type="project" value="UniProtKB-UniRule"/>
</dbReference>
<feature type="region of interest" description="Disordered" evidence="14">
    <location>
        <begin position="518"/>
        <end position="618"/>
    </location>
</feature>
<dbReference type="Pfam" id="PF13855">
    <property type="entry name" value="LRR_8"/>
    <property type="match status" value="1"/>
</dbReference>
<protein>
    <recommendedName>
        <fullName evidence="2">non-specific serine/threonine protein kinase</fullName>
        <ecNumber evidence="2">2.7.11.1</ecNumber>
    </recommendedName>
</protein>
<dbReference type="InterPro" id="IPR015943">
    <property type="entry name" value="WD40/YVTN_repeat-like_dom_sf"/>
</dbReference>
<keyword evidence="10" id="KW-0342">GTP-binding</keyword>
<dbReference type="Gene3D" id="3.30.70.1390">
    <property type="entry name" value="ROC domain from the Parkinson's disease-associated leucine-rich repeat kinase 2"/>
    <property type="match status" value="2"/>
</dbReference>
<evidence type="ECO:0000259" key="17">
    <source>
        <dbReference type="PROSITE" id="PS51424"/>
    </source>
</evidence>
<keyword evidence="5" id="KW-0808">Transferase</keyword>
<dbReference type="Pfam" id="PF00560">
    <property type="entry name" value="LRR_1"/>
    <property type="match status" value="1"/>
</dbReference>
<dbReference type="PROSITE" id="PS00108">
    <property type="entry name" value="PROTEIN_KINASE_ST"/>
    <property type="match status" value="1"/>
</dbReference>
<dbReference type="SMART" id="SM00369">
    <property type="entry name" value="LRR_TYP"/>
    <property type="match status" value="6"/>
</dbReference>
<dbReference type="PANTHER" id="PTHR44329">
    <property type="entry name" value="SERINE/THREONINE-PROTEIN KINASE TNNI3K-RELATED"/>
    <property type="match status" value="1"/>
</dbReference>
<accession>A0A8J4PMN8</accession>
<comment type="catalytic activity">
    <reaction evidence="11">
        <text>L-threonyl-[protein] + ATP = O-phospho-L-threonyl-[protein] + ADP + H(+)</text>
        <dbReference type="Rhea" id="RHEA:46608"/>
        <dbReference type="Rhea" id="RHEA-COMP:11060"/>
        <dbReference type="Rhea" id="RHEA-COMP:11605"/>
        <dbReference type="ChEBI" id="CHEBI:15378"/>
        <dbReference type="ChEBI" id="CHEBI:30013"/>
        <dbReference type="ChEBI" id="CHEBI:30616"/>
        <dbReference type="ChEBI" id="CHEBI:61977"/>
        <dbReference type="ChEBI" id="CHEBI:456216"/>
        <dbReference type="EC" id="2.7.11.1"/>
    </reaction>
</comment>
<comment type="caution">
    <text evidence="18">The sequence shown here is derived from an EMBL/GenBank/DDBJ whole genome shotgun (WGS) entry which is preliminary data.</text>
</comment>
<dbReference type="GO" id="GO:0004674">
    <property type="term" value="F:protein serine/threonine kinase activity"/>
    <property type="evidence" value="ECO:0007669"/>
    <property type="project" value="UniProtKB-KW"/>
</dbReference>
<feature type="compositionally biased region" description="Low complexity" evidence="14">
    <location>
        <begin position="894"/>
        <end position="937"/>
    </location>
</feature>
<dbReference type="InterPro" id="IPR003591">
    <property type="entry name" value="Leu-rich_rpt_typical-subtyp"/>
</dbReference>
<reference evidence="18" key="1">
    <citation type="submission" date="2020-01" db="EMBL/GenBank/DDBJ databases">
        <title>Development of genomics and gene disruption for Polysphondylium violaceum indicates a role for the polyketide synthase stlB in stalk morphogenesis.</title>
        <authorList>
            <person name="Narita B."/>
            <person name="Kawabe Y."/>
            <person name="Kin K."/>
            <person name="Saito T."/>
            <person name="Gibbs R."/>
            <person name="Kuspa A."/>
            <person name="Muzny D."/>
            <person name="Queller D."/>
            <person name="Richards S."/>
            <person name="Strassman J."/>
            <person name="Sucgang R."/>
            <person name="Worley K."/>
            <person name="Schaap P."/>
        </authorList>
    </citation>
    <scope>NUCLEOTIDE SEQUENCE</scope>
    <source>
        <strain evidence="18">QSvi11</strain>
    </source>
</reference>
<dbReference type="Pfam" id="PF08477">
    <property type="entry name" value="Roc"/>
    <property type="match status" value="1"/>
</dbReference>
<dbReference type="SUPFAM" id="SSF50998">
    <property type="entry name" value="Quinoprotein alcohol dehydrogenase-like"/>
    <property type="match status" value="1"/>
</dbReference>
<dbReference type="GO" id="GO:0005737">
    <property type="term" value="C:cytoplasm"/>
    <property type="evidence" value="ECO:0007669"/>
    <property type="project" value="UniProtKB-ARBA"/>
</dbReference>
<dbReference type="InterPro" id="IPR011993">
    <property type="entry name" value="PH-like_dom_sf"/>
</dbReference>
<dbReference type="SUPFAM" id="SSF50729">
    <property type="entry name" value="PH domain-like"/>
    <property type="match status" value="1"/>
</dbReference>
<dbReference type="InterPro" id="IPR001245">
    <property type="entry name" value="Ser-Thr/Tyr_kinase_cat_dom"/>
</dbReference>
<organism evidence="18 19">
    <name type="scientific">Polysphondylium violaceum</name>
    <dbReference type="NCBI Taxonomy" id="133409"/>
    <lineage>
        <taxon>Eukaryota</taxon>
        <taxon>Amoebozoa</taxon>
        <taxon>Evosea</taxon>
        <taxon>Eumycetozoa</taxon>
        <taxon>Dictyostelia</taxon>
        <taxon>Dictyosteliales</taxon>
        <taxon>Dictyosteliaceae</taxon>
        <taxon>Polysphondylium</taxon>
    </lineage>
</organism>
<dbReference type="CDD" id="cd13999">
    <property type="entry name" value="STKc_MAP3K-like"/>
    <property type="match status" value="1"/>
</dbReference>
<dbReference type="SUPFAM" id="SSF52540">
    <property type="entry name" value="P-loop containing nucleoside triphosphate hydrolases"/>
    <property type="match status" value="1"/>
</dbReference>
<dbReference type="Gene3D" id="3.80.10.10">
    <property type="entry name" value="Ribonuclease Inhibitor"/>
    <property type="match status" value="3"/>
</dbReference>
<dbReference type="PROSITE" id="PS51424">
    <property type="entry name" value="ROC"/>
    <property type="match status" value="1"/>
</dbReference>
<dbReference type="Gene3D" id="2.30.29.30">
    <property type="entry name" value="Pleckstrin-homology domain (PH domain)/Phosphotyrosine-binding domain (PTB)"/>
    <property type="match status" value="1"/>
</dbReference>
<evidence type="ECO:0000256" key="12">
    <source>
        <dbReference type="ARBA" id="ARBA00048679"/>
    </source>
</evidence>
<keyword evidence="7 13" id="KW-0547">Nucleotide-binding</keyword>
<dbReference type="Pfam" id="PF00169">
    <property type="entry name" value="PH"/>
    <property type="match status" value="1"/>
</dbReference>
<keyword evidence="9 13" id="KW-0067">ATP-binding</keyword>
<dbReference type="InterPro" id="IPR000719">
    <property type="entry name" value="Prot_kinase_dom"/>
</dbReference>
<dbReference type="OrthoDB" id="16598at2759"/>
<feature type="region of interest" description="Disordered" evidence="14">
    <location>
        <begin position="479"/>
        <end position="502"/>
    </location>
</feature>
<comment type="catalytic activity">
    <reaction evidence="12">
        <text>L-seryl-[protein] + ATP = O-phospho-L-seryl-[protein] + ADP + H(+)</text>
        <dbReference type="Rhea" id="RHEA:17989"/>
        <dbReference type="Rhea" id="RHEA-COMP:9863"/>
        <dbReference type="Rhea" id="RHEA-COMP:11604"/>
        <dbReference type="ChEBI" id="CHEBI:15378"/>
        <dbReference type="ChEBI" id="CHEBI:29999"/>
        <dbReference type="ChEBI" id="CHEBI:30616"/>
        <dbReference type="ChEBI" id="CHEBI:83421"/>
        <dbReference type="ChEBI" id="CHEBI:456216"/>
        <dbReference type="EC" id="2.7.11.1"/>
    </reaction>
</comment>
<dbReference type="InterPro" id="IPR027417">
    <property type="entry name" value="P-loop_NTPase"/>
</dbReference>
<evidence type="ECO:0000313" key="19">
    <source>
        <dbReference type="Proteomes" id="UP000695562"/>
    </source>
</evidence>
<dbReference type="InterPro" id="IPR020859">
    <property type="entry name" value="ROC"/>
</dbReference>
<evidence type="ECO:0000259" key="15">
    <source>
        <dbReference type="PROSITE" id="PS50003"/>
    </source>
</evidence>
<feature type="binding site" evidence="13">
    <location>
        <position position="1377"/>
    </location>
    <ligand>
        <name>ATP</name>
        <dbReference type="ChEBI" id="CHEBI:30616"/>
    </ligand>
</feature>
<feature type="domain" description="Roc" evidence="17">
    <location>
        <begin position="385"/>
        <end position="745"/>
    </location>
</feature>
<keyword evidence="4" id="KW-0433">Leucine-rich repeat</keyword>
<dbReference type="SMART" id="SM00220">
    <property type="entry name" value="S_TKc"/>
    <property type="match status" value="1"/>
</dbReference>
<dbReference type="SMART" id="SM00233">
    <property type="entry name" value="PH"/>
    <property type="match status" value="1"/>
</dbReference>
<gene>
    <name evidence="18" type="ORF">CYY_009538</name>
</gene>
<feature type="compositionally biased region" description="Low complexity" evidence="14">
    <location>
        <begin position="486"/>
        <end position="501"/>
    </location>
</feature>
<keyword evidence="19" id="KW-1185">Reference proteome</keyword>
<evidence type="ECO:0000256" key="14">
    <source>
        <dbReference type="SAM" id="MobiDB-lite"/>
    </source>
</evidence>
<evidence type="ECO:0000256" key="8">
    <source>
        <dbReference type="ARBA" id="ARBA00022777"/>
    </source>
</evidence>
<dbReference type="PROSITE" id="PS50003">
    <property type="entry name" value="PH_DOMAIN"/>
    <property type="match status" value="1"/>
</dbReference>
<dbReference type="Gene3D" id="3.40.50.300">
    <property type="entry name" value="P-loop containing nucleotide triphosphate hydrolases"/>
    <property type="match status" value="1"/>
</dbReference>
<proteinExistence type="inferred from homology"/>
<dbReference type="EC" id="2.7.11.1" evidence="2"/>
<comment type="similarity">
    <text evidence="1">Belongs to the protein kinase superfamily. TKL Ser/Thr protein kinase family. ROCO subfamily.</text>
</comment>
<evidence type="ECO:0000256" key="11">
    <source>
        <dbReference type="ARBA" id="ARBA00047899"/>
    </source>
</evidence>
<feature type="domain" description="Protein kinase" evidence="16">
    <location>
        <begin position="1350"/>
        <end position="1622"/>
    </location>
</feature>
<dbReference type="Gene3D" id="2.130.10.10">
    <property type="entry name" value="YVTN repeat-like/Quinoprotein amine dehydrogenase"/>
    <property type="match status" value="2"/>
</dbReference>
<dbReference type="SUPFAM" id="SSF56112">
    <property type="entry name" value="Protein kinase-like (PK-like)"/>
    <property type="match status" value="1"/>
</dbReference>
<dbReference type="GO" id="GO:0005525">
    <property type="term" value="F:GTP binding"/>
    <property type="evidence" value="ECO:0007669"/>
    <property type="project" value="UniProtKB-KW"/>
</dbReference>
<evidence type="ECO:0000256" key="1">
    <source>
        <dbReference type="ARBA" id="ARBA00008171"/>
    </source>
</evidence>
<evidence type="ECO:0000256" key="4">
    <source>
        <dbReference type="ARBA" id="ARBA00022614"/>
    </source>
</evidence>
<evidence type="ECO:0000313" key="18">
    <source>
        <dbReference type="EMBL" id="KAF2069141.1"/>
    </source>
</evidence>
<feature type="compositionally biased region" description="Low complexity" evidence="14">
    <location>
        <begin position="518"/>
        <end position="542"/>
    </location>
</feature>